<dbReference type="InterPro" id="IPR045761">
    <property type="entry name" value="ODP_dom"/>
</dbReference>
<protein>
    <submittedName>
        <fullName evidence="10">Diflavin flavoprotein</fullName>
    </submittedName>
</protein>
<dbReference type="PROSITE" id="PS50902">
    <property type="entry name" value="FLAVODOXIN_LIKE"/>
    <property type="match status" value="1"/>
</dbReference>
<organism evidence="10 11">
    <name type="scientific">Romeriopsis navalis LEGE 11480</name>
    <dbReference type="NCBI Taxonomy" id="2777977"/>
    <lineage>
        <taxon>Bacteria</taxon>
        <taxon>Bacillati</taxon>
        <taxon>Cyanobacteriota</taxon>
        <taxon>Cyanophyceae</taxon>
        <taxon>Leptolyngbyales</taxon>
        <taxon>Leptolyngbyaceae</taxon>
        <taxon>Romeriopsis</taxon>
        <taxon>Romeriopsis navalis</taxon>
    </lineage>
</organism>
<dbReference type="InterPro" id="IPR029039">
    <property type="entry name" value="Flavoprotein-like_sf"/>
</dbReference>
<keyword evidence="11" id="KW-1185">Reference proteome</keyword>
<dbReference type="CDD" id="cd07709">
    <property type="entry name" value="flavodiiron_proteins_MBL-fold"/>
    <property type="match status" value="1"/>
</dbReference>
<keyword evidence="4" id="KW-0813">Transport</keyword>
<dbReference type="Proteomes" id="UP000625316">
    <property type="component" value="Unassembled WGS sequence"/>
</dbReference>
<evidence type="ECO:0000256" key="5">
    <source>
        <dbReference type="ARBA" id="ARBA00022723"/>
    </source>
</evidence>
<dbReference type="Gene3D" id="2.30.110.10">
    <property type="entry name" value="Electron Transport, Fmn-binding Protein, Chain A"/>
    <property type="match status" value="1"/>
</dbReference>
<keyword evidence="5" id="KW-0479">Metal-binding</keyword>
<dbReference type="Pfam" id="PF00258">
    <property type="entry name" value="Flavodoxin_1"/>
    <property type="match status" value="1"/>
</dbReference>
<dbReference type="Pfam" id="PF01613">
    <property type="entry name" value="Flavin_Reduct"/>
    <property type="match status" value="1"/>
</dbReference>
<keyword evidence="6" id="KW-0249">Electron transport</keyword>
<comment type="similarity">
    <text evidence="2">In the C-terminal section; belongs to the flavodoxin reductase family.</text>
</comment>
<dbReference type="GO" id="GO:0046872">
    <property type="term" value="F:metal ion binding"/>
    <property type="evidence" value="ECO:0007669"/>
    <property type="project" value="UniProtKB-KW"/>
</dbReference>
<dbReference type="InterPro" id="IPR008254">
    <property type="entry name" value="Flavodoxin/NO_synth"/>
</dbReference>
<accession>A0A928VM98</accession>
<evidence type="ECO:0000256" key="1">
    <source>
        <dbReference type="ARBA" id="ARBA00001962"/>
    </source>
</evidence>
<dbReference type="GO" id="GO:0016646">
    <property type="term" value="F:oxidoreductase activity, acting on the CH-NH group of donors, NAD or NADP as acceptor"/>
    <property type="evidence" value="ECO:0007669"/>
    <property type="project" value="UniProtKB-ARBA"/>
</dbReference>
<sequence length="578" mass="64420">MQRAGQTSNKPSRLTIAHEDITENTTAIRSLDWDRDRFDIEFALQNGTTYNSFLIRGEKTALVDTSHAKFHDLYLAELKNLIDPKDIDYLIVSHTEPDHSGLVKDVLALNPDITVYAAKVAHQFLAELVHQPYNKVQVKSGDKLDLGNGHELEFCTAPNLHWPDTIFTYDHKTQHLFTCDAFGMHYCDDSTFDEDLELLNKDYKIYYDCLMGPNARSVLAAIKRMDKLPGINTIATGHGPLIRHNLEELVSRYADWSKSQVKVATNVALFYVSEYGDADNLAAAIAQGVRKTEVIVEEIDLRTAEQSEVREFVGLASGVIILMPPQSGEFSANAQTALSTILATVNSKKQAFGLLESAGGDDEPVDTLRNRFRETDLKEAFAPIRIDDLPNEQTYQLCEEAGTDMGQWLTRDKSVKQMKSLDADLDKALGRLSGGLYIITAKKGDIQSAMLASWVSQASITPLGLTIAVAKDRAIESLMQIGDRFVLNILEEGNYQPLMKHFLKRFAPGADRFAEVKTYPAANGSPILADSLAYLECEVVTRMECSDHWLVYSTVDIGRVSNLDSLTAVHHRKVGNHY</sequence>
<keyword evidence="7" id="KW-0408">Iron</keyword>
<dbReference type="PANTHER" id="PTHR32145">
    <property type="entry name" value="DIFLAVIN FLAVOPROTEIN A 2-RELATED"/>
    <property type="match status" value="1"/>
</dbReference>
<dbReference type="PANTHER" id="PTHR32145:SF11">
    <property type="entry name" value="DIFLAVIN FLAVOPROTEIN A 2-RELATED"/>
    <property type="match status" value="1"/>
</dbReference>
<dbReference type="SMART" id="SM00903">
    <property type="entry name" value="Flavin_Reduct"/>
    <property type="match status" value="1"/>
</dbReference>
<evidence type="ECO:0000256" key="2">
    <source>
        <dbReference type="ARBA" id="ARBA00006098"/>
    </source>
</evidence>
<feature type="domain" description="Flavodoxin-like" evidence="9">
    <location>
        <begin position="267"/>
        <end position="406"/>
    </location>
</feature>
<comment type="similarity">
    <text evidence="3">In the N-terminal section; belongs to the zinc metallo-hydrolase group 3 family.</text>
</comment>
<dbReference type="Pfam" id="PF19583">
    <property type="entry name" value="ODP"/>
    <property type="match status" value="1"/>
</dbReference>
<dbReference type="InterPro" id="IPR001279">
    <property type="entry name" value="Metallo-B-lactamas"/>
</dbReference>
<evidence type="ECO:0000256" key="3">
    <source>
        <dbReference type="ARBA" id="ARBA00007121"/>
    </source>
</evidence>
<evidence type="ECO:0000259" key="9">
    <source>
        <dbReference type="PROSITE" id="PS50902"/>
    </source>
</evidence>
<evidence type="ECO:0000256" key="6">
    <source>
        <dbReference type="ARBA" id="ARBA00022982"/>
    </source>
</evidence>
<comment type="caution">
    <text evidence="10">The sequence shown here is derived from an EMBL/GenBank/DDBJ whole genome shotgun (WGS) entry which is preliminary data.</text>
</comment>
<dbReference type="Gene3D" id="3.40.50.360">
    <property type="match status" value="1"/>
</dbReference>
<dbReference type="SUPFAM" id="SSF56281">
    <property type="entry name" value="Metallo-hydrolase/oxidoreductase"/>
    <property type="match status" value="1"/>
</dbReference>
<evidence type="ECO:0000256" key="8">
    <source>
        <dbReference type="ARBA" id="ARBA00025633"/>
    </source>
</evidence>
<dbReference type="InterPro" id="IPR002563">
    <property type="entry name" value="Flavin_Rdtase-like_dom"/>
</dbReference>
<proteinExistence type="inferred from homology"/>
<comment type="function">
    <text evidence="8">Mediates electron transfer from NADH to oxygen, reducing it to water. This modular protein has 3 redox cofactors, in other organisms the same activity requires 2 or 3 proteins.</text>
</comment>
<name>A0A928VM98_9CYAN</name>
<dbReference type="SMART" id="SM00849">
    <property type="entry name" value="Lactamase_B"/>
    <property type="match status" value="1"/>
</dbReference>
<gene>
    <name evidence="10" type="ORF">IQ266_01600</name>
</gene>
<dbReference type="InterPro" id="IPR012349">
    <property type="entry name" value="Split_barrel_FMN-bd"/>
</dbReference>
<evidence type="ECO:0000256" key="4">
    <source>
        <dbReference type="ARBA" id="ARBA00022448"/>
    </source>
</evidence>
<evidence type="ECO:0000313" key="11">
    <source>
        <dbReference type="Proteomes" id="UP000625316"/>
    </source>
</evidence>
<dbReference type="GO" id="GO:0010181">
    <property type="term" value="F:FMN binding"/>
    <property type="evidence" value="ECO:0007669"/>
    <property type="project" value="InterPro"/>
</dbReference>
<dbReference type="Gene3D" id="3.60.15.10">
    <property type="entry name" value="Ribonuclease Z/Hydroxyacylglutathione hydrolase-like"/>
    <property type="match status" value="1"/>
</dbReference>
<reference evidence="10" key="1">
    <citation type="submission" date="2020-10" db="EMBL/GenBank/DDBJ databases">
        <authorList>
            <person name="Castelo-Branco R."/>
            <person name="Eusebio N."/>
            <person name="Adriana R."/>
            <person name="Vieira A."/>
            <person name="Brugerolle De Fraissinette N."/>
            <person name="Rezende De Castro R."/>
            <person name="Schneider M.P."/>
            <person name="Vasconcelos V."/>
            <person name="Leao P.N."/>
        </authorList>
    </citation>
    <scope>NUCLEOTIDE SEQUENCE</scope>
    <source>
        <strain evidence="10">LEGE 11480</strain>
    </source>
</reference>
<evidence type="ECO:0000256" key="7">
    <source>
        <dbReference type="ARBA" id="ARBA00023004"/>
    </source>
</evidence>
<comment type="cofactor">
    <cofactor evidence="1">
        <name>Fe cation</name>
        <dbReference type="ChEBI" id="CHEBI:24875"/>
    </cofactor>
</comment>
<dbReference type="AlphaFoldDB" id="A0A928VM98"/>
<dbReference type="SUPFAM" id="SSF50475">
    <property type="entry name" value="FMN-binding split barrel"/>
    <property type="match status" value="1"/>
</dbReference>
<evidence type="ECO:0000313" key="10">
    <source>
        <dbReference type="EMBL" id="MBE9028449.1"/>
    </source>
</evidence>
<dbReference type="SUPFAM" id="SSF52218">
    <property type="entry name" value="Flavoproteins"/>
    <property type="match status" value="1"/>
</dbReference>
<dbReference type="InterPro" id="IPR051285">
    <property type="entry name" value="NADH_oxidoreductase_modular"/>
</dbReference>
<dbReference type="InterPro" id="IPR036866">
    <property type="entry name" value="RibonucZ/Hydroxyglut_hydro"/>
</dbReference>
<dbReference type="EMBL" id="JADEXQ010000003">
    <property type="protein sequence ID" value="MBE9028449.1"/>
    <property type="molecule type" value="Genomic_DNA"/>
</dbReference>